<keyword evidence="2" id="KW-1185">Reference proteome</keyword>
<evidence type="ECO:0008006" key="3">
    <source>
        <dbReference type="Google" id="ProtNLM"/>
    </source>
</evidence>
<dbReference type="EMBL" id="JAFKCU010000002">
    <property type="protein sequence ID" value="MBN7815162.1"/>
    <property type="molecule type" value="Genomic_DNA"/>
</dbReference>
<dbReference type="RefSeq" id="WP_206585853.1">
    <property type="nucleotide sequence ID" value="NZ_JAFKCU010000002.1"/>
</dbReference>
<comment type="caution">
    <text evidence="1">The sequence shown here is derived from an EMBL/GenBank/DDBJ whole genome shotgun (WGS) entry which is preliminary data.</text>
</comment>
<protein>
    <recommendedName>
        <fullName evidence="3">Lipocalin-like domain-containing protein</fullName>
    </recommendedName>
</protein>
<name>A0ABS3CDR8_9BACT</name>
<dbReference type="Proteomes" id="UP000664480">
    <property type="component" value="Unassembled WGS sequence"/>
</dbReference>
<evidence type="ECO:0000313" key="2">
    <source>
        <dbReference type="Proteomes" id="UP000664480"/>
    </source>
</evidence>
<organism evidence="1 2">
    <name type="scientific">Algoriphagus pacificus</name>
    <dbReference type="NCBI Taxonomy" id="2811234"/>
    <lineage>
        <taxon>Bacteria</taxon>
        <taxon>Pseudomonadati</taxon>
        <taxon>Bacteroidota</taxon>
        <taxon>Cytophagia</taxon>
        <taxon>Cytophagales</taxon>
        <taxon>Cyclobacteriaceae</taxon>
        <taxon>Algoriphagus</taxon>
    </lineage>
</organism>
<sequence length="135" mass="15813">MRILLVFLSVVILAFSQKAERDPRLVGKWTMLYSKDANGEIEKNEFYGKNYVETYSKDGKLIFDPQFFIDDLKRSGISEPLDYSLIPNFYWKTINNETLEIITNEGSRQNRYGFSGDTLIFGYSDGHTRYLLRKK</sequence>
<accession>A0ABS3CDR8</accession>
<evidence type="ECO:0000313" key="1">
    <source>
        <dbReference type="EMBL" id="MBN7815162.1"/>
    </source>
</evidence>
<gene>
    <name evidence="1" type="ORF">J0A69_06980</name>
</gene>
<proteinExistence type="predicted"/>
<reference evidence="1 2" key="1">
    <citation type="submission" date="2021-03" db="EMBL/GenBank/DDBJ databases">
        <title>novel species isolated from a fishpond in China.</title>
        <authorList>
            <person name="Lu H."/>
            <person name="Cai Z."/>
        </authorList>
    </citation>
    <scope>NUCLEOTIDE SEQUENCE [LARGE SCALE GENOMIC DNA]</scope>
    <source>
        <strain evidence="1 2">YJ13C</strain>
    </source>
</reference>